<keyword evidence="17" id="KW-1185">Reference proteome</keyword>
<evidence type="ECO:0000256" key="5">
    <source>
        <dbReference type="ARBA" id="ARBA00018681"/>
    </source>
</evidence>
<accession>A0A6P5K7T8</accession>
<dbReference type="Pfam" id="PF07225">
    <property type="entry name" value="NDUF_B4"/>
    <property type="match status" value="1"/>
</dbReference>
<dbReference type="Proteomes" id="UP000515140">
    <property type="component" value="Unplaced"/>
</dbReference>
<evidence type="ECO:0000256" key="8">
    <source>
        <dbReference type="ARBA" id="ARBA00022692"/>
    </source>
</evidence>
<dbReference type="InParanoid" id="A0A6P5K7T8"/>
<protein>
    <recommendedName>
        <fullName evidence="5">NADH dehydrogenase [ubiquinone] 1 beta subcomplex subunit 4</fullName>
    </recommendedName>
    <alternativeName>
        <fullName evidence="14">Complex I-B15</fullName>
    </alternativeName>
    <alternativeName>
        <fullName evidence="15">NADH-ubiquinone oxidoreductase B15 subunit</fullName>
    </alternativeName>
</protein>
<evidence type="ECO:0000256" key="6">
    <source>
        <dbReference type="ARBA" id="ARBA00022448"/>
    </source>
</evidence>
<keyword evidence="12" id="KW-0496">Mitochondrion</keyword>
<dbReference type="GO" id="GO:0045271">
    <property type="term" value="C:respiratory chain complex I"/>
    <property type="evidence" value="ECO:0007669"/>
    <property type="project" value="Ensembl"/>
</dbReference>
<evidence type="ECO:0000256" key="10">
    <source>
        <dbReference type="ARBA" id="ARBA00022982"/>
    </source>
</evidence>
<reference evidence="18" key="1">
    <citation type="submission" date="2025-08" db="UniProtKB">
        <authorList>
            <consortium name="RefSeq"/>
        </authorList>
    </citation>
    <scope>IDENTIFICATION</scope>
    <source>
        <tissue evidence="18">Spleen</tissue>
    </source>
</reference>
<comment type="subunit">
    <text evidence="4">Complex I is composed of 45 different subunits.</text>
</comment>
<sequence length="127" mass="14944">MSKYVSSPLATLPPTLDLAEYDSSSEARRAHNERLAIRARLKREYFLQYDNPHRRGIVEDPALLRWTYARTANVYPNFRPSPKTSFLGTVLGIGPLVFWYYVFKTDRERKEKHIQEGKLERPLNIIY</sequence>
<organism evidence="17 18">
    <name type="scientific">Phascolarctos cinereus</name>
    <name type="common">Koala</name>
    <dbReference type="NCBI Taxonomy" id="38626"/>
    <lineage>
        <taxon>Eukaryota</taxon>
        <taxon>Metazoa</taxon>
        <taxon>Chordata</taxon>
        <taxon>Craniata</taxon>
        <taxon>Vertebrata</taxon>
        <taxon>Euteleostomi</taxon>
        <taxon>Mammalia</taxon>
        <taxon>Metatheria</taxon>
        <taxon>Diprotodontia</taxon>
        <taxon>Phascolarctidae</taxon>
        <taxon>Phascolarctos</taxon>
    </lineage>
</organism>
<name>A0A6P5K7T8_PHACI</name>
<dbReference type="GO" id="GO:0005743">
    <property type="term" value="C:mitochondrial inner membrane"/>
    <property type="evidence" value="ECO:0007669"/>
    <property type="project" value="UniProtKB-SubCell"/>
</dbReference>
<dbReference type="CTD" id="4710"/>
<keyword evidence="7" id="KW-0679">Respiratory chain</keyword>
<comment type="subcellular location">
    <subcellularLocation>
        <location evidence="2">Mitochondrion inner membrane</location>
        <topology evidence="2">Single-pass membrane protein</topology>
        <orientation evidence="2">Matrix side</orientation>
    </subcellularLocation>
</comment>
<evidence type="ECO:0000256" key="15">
    <source>
        <dbReference type="ARBA" id="ARBA00030987"/>
    </source>
</evidence>
<dbReference type="RefSeq" id="XP_020841548.1">
    <property type="nucleotide sequence ID" value="XM_020985889.1"/>
</dbReference>
<proteinExistence type="inferred from homology"/>
<dbReference type="KEGG" id="pcw:110208079"/>
<dbReference type="FunCoup" id="A0A6P5K7T8">
    <property type="interactions" value="955"/>
</dbReference>
<evidence type="ECO:0000313" key="17">
    <source>
        <dbReference type="Proteomes" id="UP000515140"/>
    </source>
</evidence>
<keyword evidence="10" id="KW-0249">Electron transport</keyword>
<feature type="transmembrane region" description="Helical" evidence="16">
    <location>
        <begin position="85"/>
        <end position="103"/>
    </location>
</feature>
<evidence type="ECO:0000256" key="3">
    <source>
        <dbReference type="ARBA" id="ARBA00007260"/>
    </source>
</evidence>
<dbReference type="PANTHER" id="PTHR15469:SF0">
    <property type="entry name" value="NADH DEHYDROGENASE [UBIQUINONE] 1 BETA SUBCOMPLEX SUBUNIT 4"/>
    <property type="match status" value="1"/>
</dbReference>
<comment type="function">
    <text evidence="1">Accessory subunit of the mitochondrial membrane respiratory chain NADH dehydrogenase (Complex I), that is believed not to be involved in catalysis. Complex I functions in the transfer of electrons from NADH to the respiratory chain. The immediate electron acceptor for the enzyme is believed to be ubiquinone.</text>
</comment>
<dbReference type="PANTHER" id="PTHR15469">
    <property type="entry name" value="NADH-UBIQUINONE OXIDOREDUCTASE B15 SUBUNIT"/>
    <property type="match status" value="1"/>
</dbReference>
<evidence type="ECO:0000256" key="2">
    <source>
        <dbReference type="ARBA" id="ARBA00004298"/>
    </source>
</evidence>
<dbReference type="AlphaFoldDB" id="A0A6P5K7T8"/>
<keyword evidence="6" id="KW-0813">Transport</keyword>
<keyword evidence="13 16" id="KW-0472">Membrane</keyword>
<evidence type="ECO:0000256" key="16">
    <source>
        <dbReference type="SAM" id="Phobius"/>
    </source>
</evidence>
<keyword evidence="11 16" id="KW-1133">Transmembrane helix</keyword>
<evidence type="ECO:0000256" key="4">
    <source>
        <dbReference type="ARBA" id="ARBA00011533"/>
    </source>
</evidence>
<keyword evidence="9" id="KW-0999">Mitochondrion inner membrane</keyword>
<keyword evidence="8 16" id="KW-0812">Transmembrane</keyword>
<comment type="similarity">
    <text evidence="3">Belongs to the complex I NDUFB4 subunit family.</text>
</comment>
<evidence type="ECO:0000256" key="7">
    <source>
        <dbReference type="ARBA" id="ARBA00022660"/>
    </source>
</evidence>
<evidence type="ECO:0000256" key="1">
    <source>
        <dbReference type="ARBA" id="ARBA00003195"/>
    </source>
</evidence>
<evidence type="ECO:0000256" key="14">
    <source>
        <dbReference type="ARBA" id="ARBA00030212"/>
    </source>
</evidence>
<evidence type="ECO:0000256" key="13">
    <source>
        <dbReference type="ARBA" id="ARBA00023136"/>
    </source>
</evidence>
<dbReference type="InterPro" id="IPR009866">
    <property type="entry name" value="NADH_UbQ_OxRdtase_NDUFB4_su"/>
</dbReference>
<evidence type="ECO:0000256" key="12">
    <source>
        <dbReference type="ARBA" id="ARBA00023128"/>
    </source>
</evidence>
<evidence type="ECO:0000256" key="9">
    <source>
        <dbReference type="ARBA" id="ARBA00022792"/>
    </source>
</evidence>
<dbReference type="GO" id="GO:0005654">
    <property type="term" value="C:nucleoplasm"/>
    <property type="evidence" value="ECO:0007669"/>
    <property type="project" value="Ensembl"/>
</dbReference>
<gene>
    <name evidence="18" type="primary">NDUFB4</name>
</gene>
<dbReference type="GeneID" id="110208079"/>
<evidence type="ECO:0000313" key="18">
    <source>
        <dbReference type="RefSeq" id="XP_020841548.1"/>
    </source>
</evidence>
<evidence type="ECO:0000256" key="11">
    <source>
        <dbReference type="ARBA" id="ARBA00022989"/>
    </source>
</evidence>